<feature type="compositionally biased region" description="Pro residues" evidence="2">
    <location>
        <begin position="1155"/>
        <end position="1165"/>
    </location>
</feature>
<feature type="region of interest" description="Disordered" evidence="2">
    <location>
        <begin position="1"/>
        <end position="254"/>
    </location>
</feature>
<feature type="compositionally biased region" description="Basic residues" evidence="2">
    <location>
        <begin position="1464"/>
        <end position="1478"/>
    </location>
</feature>
<evidence type="ECO:0000256" key="2">
    <source>
        <dbReference type="SAM" id="MobiDB-lite"/>
    </source>
</evidence>
<gene>
    <name evidence="4" type="ORF">CPB83DRAFT_853847</name>
</gene>
<dbReference type="GO" id="GO:0008270">
    <property type="term" value="F:zinc ion binding"/>
    <property type="evidence" value="ECO:0007669"/>
    <property type="project" value="UniProtKB-KW"/>
</dbReference>
<evidence type="ECO:0000259" key="3">
    <source>
        <dbReference type="PROSITE" id="PS50157"/>
    </source>
</evidence>
<feature type="region of interest" description="Disordered" evidence="2">
    <location>
        <begin position="1294"/>
        <end position="1328"/>
    </location>
</feature>
<dbReference type="SUPFAM" id="SSF57667">
    <property type="entry name" value="beta-beta-alpha zinc fingers"/>
    <property type="match status" value="1"/>
</dbReference>
<dbReference type="OrthoDB" id="8922241at2759"/>
<feature type="compositionally biased region" description="Polar residues" evidence="2">
    <location>
        <begin position="1125"/>
        <end position="1135"/>
    </location>
</feature>
<feature type="compositionally biased region" description="Polar residues" evidence="2">
    <location>
        <begin position="1314"/>
        <end position="1328"/>
    </location>
</feature>
<feature type="compositionally biased region" description="Polar residues" evidence="2">
    <location>
        <begin position="1631"/>
        <end position="1658"/>
    </location>
</feature>
<organism evidence="4 5">
    <name type="scientific">Crepidotus variabilis</name>
    <dbReference type="NCBI Taxonomy" id="179855"/>
    <lineage>
        <taxon>Eukaryota</taxon>
        <taxon>Fungi</taxon>
        <taxon>Dikarya</taxon>
        <taxon>Basidiomycota</taxon>
        <taxon>Agaricomycotina</taxon>
        <taxon>Agaricomycetes</taxon>
        <taxon>Agaricomycetidae</taxon>
        <taxon>Agaricales</taxon>
        <taxon>Agaricineae</taxon>
        <taxon>Crepidotaceae</taxon>
        <taxon>Crepidotus</taxon>
    </lineage>
</organism>
<feature type="compositionally biased region" description="Polar residues" evidence="2">
    <location>
        <begin position="917"/>
        <end position="933"/>
    </location>
</feature>
<dbReference type="SMART" id="SM00355">
    <property type="entry name" value="ZnF_C2H2"/>
    <property type="match status" value="2"/>
</dbReference>
<feature type="compositionally biased region" description="Low complexity" evidence="2">
    <location>
        <begin position="1098"/>
        <end position="1107"/>
    </location>
</feature>
<feature type="compositionally biased region" description="Low complexity" evidence="2">
    <location>
        <begin position="1166"/>
        <end position="1180"/>
    </location>
</feature>
<feature type="compositionally biased region" description="Low complexity" evidence="2">
    <location>
        <begin position="1693"/>
        <end position="1704"/>
    </location>
</feature>
<keyword evidence="1" id="KW-0479">Metal-binding</keyword>
<feature type="compositionally biased region" description="Basic and acidic residues" evidence="2">
    <location>
        <begin position="1539"/>
        <end position="1560"/>
    </location>
</feature>
<dbReference type="InterPro" id="IPR013087">
    <property type="entry name" value="Znf_C2H2_type"/>
</dbReference>
<accession>A0A9P6EH24</accession>
<feature type="region of interest" description="Disordered" evidence="2">
    <location>
        <begin position="1422"/>
        <end position="1704"/>
    </location>
</feature>
<feature type="compositionally biased region" description="Basic and acidic residues" evidence="2">
    <location>
        <begin position="987"/>
        <end position="1009"/>
    </location>
</feature>
<feature type="compositionally biased region" description="Basic and acidic residues" evidence="2">
    <location>
        <begin position="173"/>
        <end position="190"/>
    </location>
</feature>
<feature type="compositionally biased region" description="Basic and acidic residues" evidence="2">
    <location>
        <begin position="476"/>
        <end position="510"/>
    </location>
</feature>
<feature type="compositionally biased region" description="Basic and acidic residues" evidence="2">
    <location>
        <begin position="689"/>
        <end position="713"/>
    </location>
</feature>
<keyword evidence="1" id="KW-0862">Zinc</keyword>
<feature type="compositionally biased region" description="Basic and acidic residues" evidence="2">
    <location>
        <begin position="1510"/>
        <end position="1519"/>
    </location>
</feature>
<feature type="compositionally biased region" description="Basic and acidic residues" evidence="2">
    <location>
        <begin position="60"/>
        <end position="69"/>
    </location>
</feature>
<dbReference type="EMBL" id="MU157850">
    <property type="protein sequence ID" value="KAF9528854.1"/>
    <property type="molecule type" value="Genomic_DNA"/>
</dbReference>
<feature type="compositionally biased region" description="Low complexity" evidence="2">
    <location>
        <begin position="1143"/>
        <end position="1154"/>
    </location>
</feature>
<feature type="compositionally biased region" description="Polar residues" evidence="2">
    <location>
        <begin position="858"/>
        <end position="873"/>
    </location>
</feature>
<feature type="compositionally biased region" description="Polar residues" evidence="2">
    <location>
        <begin position="224"/>
        <end position="233"/>
    </location>
</feature>
<feature type="compositionally biased region" description="Pro residues" evidence="2">
    <location>
        <begin position="1108"/>
        <end position="1119"/>
    </location>
</feature>
<keyword evidence="1" id="KW-0863">Zinc-finger</keyword>
<feature type="compositionally biased region" description="Polar residues" evidence="2">
    <location>
        <begin position="1190"/>
        <end position="1216"/>
    </location>
</feature>
<feature type="compositionally biased region" description="Basic and acidic residues" evidence="2">
    <location>
        <begin position="326"/>
        <end position="340"/>
    </location>
</feature>
<feature type="compositionally biased region" description="Low complexity" evidence="2">
    <location>
        <begin position="737"/>
        <end position="748"/>
    </location>
</feature>
<dbReference type="PROSITE" id="PS00028">
    <property type="entry name" value="ZINC_FINGER_C2H2_1"/>
    <property type="match status" value="1"/>
</dbReference>
<evidence type="ECO:0000313" key="5">
    <source>
        <dbReference type="Proteomes" id="UP000807306"/>
    </source>
</evidence>
<dbReference type="Proteomes" id="UP000807306">
    <property type="component" value="Unassembled WGS sequence"/>
</dbReference>
<dbReference type="PROSITE" id="PS50157">
    <property type="entry name" value="ZINC_FINGER_C2H2_2"/>
    <property type="match status" value="1"/>
</dbReference>
<feature type="compositionally biased region" description="Basic and acidic residues" evidence="2">
    <location>
        <begin position="839"/>
        <end position="850"/>
    </location>
</feature>
<feature type="compositionally biased region" description="Basic and acidic residues" evidence="2">
    <location>
        <begin position="1616"/>
        <end position="1628"/>
    </location>
</feature>
<feature type="domain" description="C2H2-type" evidence="3">
    <location>
        <begin position="1332"/>
        <end position="1359"/>
    </location>
</feature>
<feature type="region of interest" description="Disordered" evidence="2">
    <location>
        <begin position="1718"/>
        <end position="1741"/>
    </location>
</feature>
<feature type="compositionally biased region" description="Acidic residues" evidence="2">
    <location>
        <begin position="1491"/>
        <end position="1504"/>
    </location>
</feature>
<dbReference type="InterPro" id="IPR036236">
    <property type="entry name" value="Znf_C2H2_sf"/>
</dbReference>
<feature type="compositionally biased region" description="Pro residues" evidence="2">
    <location>
        <begin position="750"/>
        <end position="765"/>
    </location>
</feature>
<feature type="region of interest" description="Disordered" evidence="2">
    <location>
        <begin position="273"/>
        <end position="1024"/>
    </location>
</feature>
<feature type="compositionally biased region" description="Polar residues" evidence="2">
    <location>
        <begin position="119"/>
        <end position="130"/>
    </location>
</feature>
<sequence length="1799" mass="197613">MPPPPPSQSVSTTLQPARWDSKSSVSKGKARDDSSSDSGSEDEDDVLRPSFGMSSSNHRRHEDSSRSDSRASSSKSATSREFEGDVGSLSQKRINDSKQESRDHRTEEKPLEFRMIKQASLTGPRANSTASSGSGESEEVTRGGAEAGRTGTEKQKDLQPIPSPPWAKSKPLPVERDHHHTMEQWHDHAKNQNPTVASSSSRGSNHHYNNASSSTSFPPPPTSLYASQYNVSHLDSRQSSRGEEAGPSSEARYAWAAPQLARPLSDTNVKPTLFKWVHSNPPPPPLQQPQSHSVDQVPHRDDGVNIPHRRREADEQSGSEVGVSQDGRRSDYHHSERDTQWAKQVTGSESARPPAHPVSRPMSGSDPVPRSRSASIGRGYPPSPRSYGARPPSPYANIPGQHYGAYGMRYQHPPPPPMMPSPKSNGYPYYRSQSYTYPLPHSSYPARPPTPTRHRSYDHSSIGGPSPLSPRAGQKRRFEGGEEDRGPGRKRSGTRDEDVGMDHRGRELPRDPSTSSFANQDIEMGDQTTRLNNSASHRTGHPRPGPGRLHWMPPEVAPSGSTPPLNSETSSEHSRHSLTAPASQRSTLQWNSPLTGSTSSTPYHPPYAPPPPPGYRAAYPPPPPHGYLHGPPTHHDTSSRDIRSYPYPPPPTSHYGHPGYPPPPPHPYGPGVPPPPSGPGIPPVHHYHYANERERIYEAEWHGRPSPHYEGHRASSYSSRPRSTSMVGSDRPPPPSYYSYPNSRSRGYPPGGPPLPPPQPYPSHPPHFHQHPHYNSSHSPPPPPIPPPPPPHFYPPHLDPPTNTLPPPIPPPPNSTYKHEPYPHPHQDARRRYQAIMKQRVEGGRDDAEPKASPGSPMDTQQDSLPTSPQVNTPGEYLRAAVPSNGYVPPSEAESAGMATTPAPLSVNAGGIRSLLHSPNSPFESGDRQNGTPSAGGEYEQHPLRQQTSYLPMNAVGGAQFVLKPPRQPKPRSLKPRTNGSGSGDSGKPDKPKEPVLKFKEMTGKEREGKRPRRRMKNRMANEHMLMSGGNIFVPHVMEMGSGMNPSEPITYVRMNSLPHPPAVAAHMAATIPAWDSNQPFVDLREVSRRQQDDDESTTSPSEASEASPPPPERSPPPTVMLSPRWTNEAGNTVGQEPVLHRSPSPMQSSHQNPPQSPKPSPPQSPRQSSKQSPPHSPNQNRTPSPQPAPHQTSRNLRQSPSRSPRQVPDGSTSQDLTRETNRSPPLATQLRHLGDSRYKFPPGAQLKDFLMSSPSPPPSPTSWHPYLRRHEPLSDDDLLLDISDIDPRKEFGILGPASDAEPEAQDSGDPVGSETNTFAAPARPSTTAKKYPCDVCDHIFTRSGDVKRHKISRHGEGSAGCICPFCDRVLTRQDALQRHWDWYCRKASRRNIHGYRLRMGLTDDEYEDAIDSSPVFLGPAPNALSRGEAEEDEAALGGSSGIDFKPYRTITAANGSRPSNYGRRVRRSKKTKKRAKSRPKDGVVQVAGGEDSDEDELESEDPLDGFSDNAKEEREARRMALGVDEDEEEIDQLDDSGDESRREPGVKSDAEGESIHGDDDSASESEASEQEGGSFGYRHTDKMNVEPARAPIRVINQSSALTTTRPASSQPASPIKDRSPSIPRPHEQQGGPNQPLTVDPAPSSTDAQLVNGTNYRSSPAPPQPTDPYTIPFRPLSTEPSSQPLTGIKSRSDSVSTTSSTQPTYTSSITFQHVTTFTRKPRPKRQNFDVDLDPSQTAAQGGQIRMRVLPQTTDMVPMQPALAIMHEHPHYDKKKGKRNDGQVPEYGFVPREYVYREKE</sequence>
<feature type="region of interest" description="Disordered" evidence="2">
    <location>
        <begin position="1083"/>
        <end position="1267"/>
    </location>
</feature>
<feature type="compositionally biased region" description="Basic and acidic residues" evidence="2">
    <location>
        <begin position="234"/>
        <end position="244"/>
    </location>
</feature>
<comment type="caution">
    <text evidence="4">The sequence shown here is derived from an EMBL/GenBank/DDBJ whole genome shotgun (WGS) entry which is preliminary data.</text>
</comment>
<feature type="compositionally biased region" description="Basic and acidic residues" evidence="2">
    <location>
        <begin position="93"/>
        <end position="115"/>
    </location>
</feature>
<feature type="compositionally biased region" description="Polar residues" evidence="2">
    <location>
        <begin position="1596"/>
        <end position="1613"/>
    </location>
</feature>
<feature type="compositionally biased region" description="Polar residues" evidence="2">
    <location>
        <begin position="191"/>
        <end position="211"/>
    </location>
</feature>
<evidence type="ECO:0000313" key="4">
    <source>
        <dbReference type="EMBL" id="KAF9528854.1"/>
    </source>
</evidence>
<feature type="compositionally biased region" description="Basic and acidic residues" evidence="2">
    <location>
        <begin position="817"/>
        <end position="831"/>
    </location>
</feature>
<feature type="compositionally biased region" description="Polar residues" evidence="2">
    <location>
        <begin position="559"/>
        <end position="569"/>
    </location>
</feature>
<protein>
    <recommendedName>
        <fullName evidence="3">C2H2-type domain-containing protein</fullName>
    </recommendedName>
</protein>
<feature type="compositionally biased region" description="Basic and acidic residues" evidence="2">
    <location>
        <begin position="1083"/>
        <end position="1092"/>
    </location>
</feature>
<feature type="compositionally biased region" description="Polar residues" evidence="2">
    <location>
        <begin position="580"/>
        <end position="601"/>
    </location>
</feature>
<feature type="compositionally biased region" description="Acidic residues" evidence="2">
    <location>
        <begin position="1561"/>
        <end position="1570"/>
    </location>
</feature>
<evidence type="ECO:0000256" key="1">
    <source>
        <dbReference type="PROSITE-ProRule" id="PRU00042"/>
    </source>
</evidence>
<feature type="compositionally biased region" description="Pro residues" evidence="2">
    <location>
        <begin position="779"/>
        <end position="814"/>
    </location>
</feature>
<feature type="compositionally biased region" description="Basic and acidic residues" evidence="2">
    <location>
        <begin position="633"/>
        <end position="643"/>
    </location>
</feature>
<feature type="compositionally biased region" description="Acidic residues" evidence="2">
    <location>
        <begin position="1524"/>
        <end position="1538"/>
    </location>
</feature>
<reference evidence="4" key="1">
    <citation type="submission" date="2020-11" db="EMBL/GenBank/DDBJ databases">
        <authorList>
            <consortium name="DOE Joint Genome Institute"/>
            <person name="Ahrendt S."/>
            <person name="Riley R."/>
            <person name="Andreopoulos W."/>
            <person name="Labutti K."/>
            <person name="Pangilinan J."/>
            <person name="Ruiz-Duenas F.J."/>
            <person name="Barrasa J.M."/>
            <person name="Sanchez-Garcia M."/>
            <person name="Camarero S."/>
            <person name="Miyauchi S."/>
            <person name="Serrano A."/>
            <person name="Linde D."/>
            <person name="Babiker R."/>
            <person name="Drula E."/>
            <person name="Ayuso-Fernandez I."/>
            <person name="Pacheco R."/>
            <person name="Padilla G."/>
            <person name="Ferreira P."/>
            <person name="Barriuso J."/>
            <person name="Kellner H."/>
            <person name="Castanera R."/>
            <person name="Alfaro M."/>
            <person name="Ramirez L."/>
            <person name="Pisabarro A.G."/>
            <person name="Kuo A."/>
            <person name="Tritt A."/>
            <person name="Lipzen A."/>
            <person name="He G."/>
            <person name="Yan M."/>
            <person name="Ng V."/>
            <person name="Cullen D."/>
            <person name="Martin F."/>
            <person name="Rosso M.-N."/>
            <person name="Henrissat B."/>
            <person name="Hibbett D."/>
            <person name="Martinez A.T."/>
            <person name="Grigoriev I.V."/>
        </authorList>
    </citation>
    <scope>NUCLEOTIDE SEQUENCE</scope>
    <source>
        <strain evidence="4">CBS 506.95</strain>
    </source>
</reference>
<proteinExistence type="predicted"/>
<name>A0A9P6EH24_9AGAR</name>
<feature type="compositionally biased region" description="Low complexity" evidence="2">
    <location>
        <begin position="714"/>
        <end position="725"/>
    </location>
</feature>
<feature type="compositionally biased region" description="Pro residues" evidence="2">
    <location>
        <begin position="603"/>
        <end position="625"/>
    </location>
</feature>
<keyword evidence="5" id="KW-1185">Reference proteome</keyword>
<feature type="compositionally biased region" description="Pro residues" evidence="2">
    <location>
        <begin position="659"/>
        <end position="682"/>
    </location>
</feature>
<dbReference type="Gene3D" id="3.30.160.60">
    <property type="entry name" value="Classic Zinc Finger"/>
    <property type="match status" value="1"/>
</dbReference>
<feature type="compositionally biased region" description="Polar residues" evidence="2">
    <location>
        <begin position="526"/>
        <end position="537"/>
    </location>
</feature>